<dbReference type="EMBL" id="ANJA01004731">
    <property type="protein sequence ID" value="ETO58819.1"/>
    <property type="molecule type" value="Genomic_DNA"/>
</dbReference>
<dbReference type="Proteomes" id="UP000028582">
    <property type="component" value="Unassembled WGS sequence"/>
</dbReference>
<gene>
    <name evidence="1" type="ORF">F444_22797</name>
</gene>
<sequence length="143" mass="15994">MSTASDISAFEHSVEPAPAETLFRDKKWTYIQDSTSNTGQYAGQIQFNLSTISSQAAFVNWEEAVIELPIKLQITNSTGSSVISTGACSIDQLVPVVKRLRNLENVRRMEMDQSAARGRLLQVCNQNHHFDSNHHSGQDWIDK</sequence>
<organism evidence="1 2">
    <name type="scientific">Phytophthora nicotianae P1976</name>
    <dbReference type="NCBI Taxonomy" id="1317066"/>
    <lineage>
        <taxon>Eukaryota</taxon>
        <taxon>Sar</taxon>
        <taxon>Stramenopiles</taxon>
        <taxon>Oomycota</taxon>
        <taxon>Peronosporomycetes</taxon>
        <taxon>Peronosporales</taxon>
        <taxon>Peronosporaceae</taxon>
        <taxon>Phytophthora</taxon>
    </lineage>
</organism>
<dbReference type="OrthoDB" id="92188at2759"/>
<protein>
    <submittedName>
        <fullName evidence="1">Uncharacterized protein</fullName>
    </submittedName>
</protein>
<reference evidence="1 2" key="1">
    <citation type="submission" date="2013-11" db="EMBL/GenBank/DDBJ databases">
        <title>The Genome Sequence of Phytophthora parasitica P1976.</title>
        <authorList>
            <consortium name="The Broad Institute Genomics Platform"/>
            <person name="Russ C."/>
            <person name="Tyler B."/>
            <person name="Panabieres F."/>
            <person name="Shan W."/>
            <person name="Tripathy S."/>
            <person name="Grunwald N."/>
            <person name="Machado M."/>
            <person name="Johnson C.S."/>
            <person name="Walker B."/>
            <person name="Young S."/>
            <person name="Zeng Q."/>
            <person name="Gargeya S."/>
            <person name="Fitzgerald M."/>
            <person name="Haas B."/>
            <person name="Abouelleil A."/>
            <person name="Allen A.W."/>
            <person name="Alvarado L."/>
            <person name="Arachchi H.M."/>
            <person name="Berlin A.M."/>
            <person name="Chapman S.B."/>
            <person name="Gainer-Dewar J."/>
            <person name="Goldberg J."/>
            <person name="Griggs A."/>
            <person name="Gujja S."/>
            <person name="Hansen M."/>
            <person name="Howarth C."/>
            <person name="Imamovic A."/>
            <person name="Ireland A."/>
            <person name="Larimer J."/>
            <person name="McCowan C."/>
            <person name="Murphy C."/>
            <person name="Pearson M."/>
            <person name="Poon T.W."/>
            <person name="Priest M."/>
            <person name="Roberts A."/>
            <person name="Saif S."/>
            <person name="Shea T."/>
            <person name="Sisk P."/>
            <person name="Sykes S."/>
            <person name="Wortman J."/>
            <person name="Nusbaum C."/>
            <person name="Birren B."/>
        </authorList>
    </citation>
    <scope>NUCLEOTIDE SEQUENCE [LARGE SCALE GENOMIC DNA]</scope>
    <source>
        <strain evidence="1 2">P1976</strain>
    </source>
</reference>
<evidence type="ECO:0000313" key="1">
    <source>
        <dbReference type="EMBL" id="ETO58819.1"/>
    </source>
</evidence>
<accession>A0A080YWQ8</accession>
<name>A0A080YWQ8_PHYNI</name>
<dbReference type="AlphaFoldDB" id="A0A080YWQ8"/>
<feature type="non-terminal residue" evidence="1">
    <location>
        <position position="143"/>
    </location>
</feature>
<comment type="caution">
    <text evidence="1">The sequence shown here is derived from an EMBL/GenBank/DDBJ whole genome shotgun (WGS) entry which is preliminary data.</text>
</comment>
<evidence type="ECO:0000313" key="2">
    <source>
        <dbReference type="Proteomes" id="UP000028582"/>
    </source>
</evidence>
<proteinExistence type="predicted"/>